<gene>
    <name evidence="1" type="ORF">Tci_849581</name>
</gene>
<protein>
    <submittedName>
        <fullName evidence="1">Uncharacterized protein</fullName>
    </submittedName>
</protein>
<evidence type="ECO:0000313" key="1">
    <source>
        <dbReference type="EMBL" id="GFC77611.1"/>
    </source>
</evidence>
<dbReference type="EMBL" id="BKCJ011061853">
    <property type="protein sequence ID" value="GFC77611.1"/>
    <property type="molecule type" value="Genomic_DNA"/>
</dbReference>
<accession>A0A699R3V2</accession>
<organism evidence="1">
    <name type="scientific">Tanacetum cinerariifolium</name>
    <name type="common">Dalmatian daisy</name>
    <name type="synonym">Chrysanthemum cinerariifolium</name>
    <dbReference type="NCBI Taxonomy" id="118510"/>
    <lineage>
        <taxon>Eukaryota</taxon>
        <taxon>Viridiplantae</taxon>
        <taxon>Streptophyta</taxon>
        <taxon>Embryophyta</taxon>
        <taxon>Tracheophyta</taxon>
        <taxon>Spermatophyta</taxon>
        <taxon>Magnoliopsida</taxon>
        <taxon>eudicotyledons</taxon>
        <taxon>Gunneridae</taxon>
        <taxon>Pentapetalae</taxon>
        <taxon>asterids</taxon>
        <taxon>campanulids</taxon>
        <taxon>Asterales</taxon>
        <taxon>Asteraceae</taxon>
        <taxon>Asteroideae</taxon>
        <taxon>Anthemideae</taxon>
        <taxon>Anthemidinae</taxon>
        <taxon>Tanacetum</taxon>
    </lineage>
</organism>
<dbReference type="AlphaFoldDB" id="A0A699R3V2"/>
<reference evidence="1" key="1">
    <citation type="journal article" date="2019" name="Sci. Rep.">
        <title>Draft genome of Tanacetum cinerariifolium, the natural source of mosquito coil.</title>
        <authorList>
            <person name="Yamashiro T."/>
            <person name="Shiraishi A."/>
            <person name="Satake H."/>
            <person name="Nakayama K."/>
        </authorList>
    </citation>
    <scope>NUCLEOTIDE SEQUENCE</scope>
</reference>
<proteinExistence type="predicted"/>
<feature type="non-terminal residue" evidence="1">
    <location>
        <position position="261"/>
    </location>
</feature>
<comment type="caution">
    <text evidence="1">The sequence shown here is derived from an EMBL/GenBank/DDBJ whole genome shotgun (WGS) entry which is preliminary data.</text>
</comment>
<feature type="non-terminal residue" evidence="1">
    <location>
        <position position="1"/>
    </location>
</feature>
<name>A0A699R3V2_TANCI</name>
<sequence length="261" mass="27589">AAVVRRRKRRLANGINHGSAGARLRGTGQVAQGRVYALDFAVQEEEYFVLHDGAAHAEARLVVVELVGQGALDADAAAGRVLVAAKAVDRSRKVVGARTGFGQVVGNLHDVLVELVGHRAALLAQVVGYPTFRDAVGRAGSPYHVARVANGSVVQNQLVRVATAKTAVKFGHGAILKVAEAVEVVAEAHSCRAPRDVVVKRLDEVVTDGQRVVLREVEVEAGKNLVALRQAGNVAYRAGVIAAVVRRRKRRLANGINHGSA</sequence>